<name>A0A172T1U1_FERPE</name>
<dbReference type="SUPFAM" id="SSF53795">
    <property type="entry name" value="PEP carboxykinase-like"/>
    <property type="match status" value="1"/>
</dbReference>
<dbReference type="AlphaFoldDB" id="A0A172T1U1"/>
<dbReference type="EMBL" id="CP011393">
    <property type="protein sequence ID" value="ANE40926.1"/>
    <property type="molecule type" value="Genomic_DNA"/>
</dbReference>
<evidence type="ECO:0000313" key="1">
    <source>
        <dbReference type="EMBL" id="ANE40926.1"/>
    </source>
</evidence>
<evidence type="ECO:0000313" key="2">
    <source>
        <dbReference type="Proteomes" id="UP000077096"/>
    </source>
</evidence>
<protein>
    <recommendedName>
        <fullName evidence="3">Phosphoenolpyruvate carboxykinase</fullName>
    </recommendedName>
</protein>
<reference evidence="1 2" key="1">
    <citation type="submission" date="2014-08" db="EMBL/GenBank/DDBJ databases">
        <title>Fervidobacterium pennivorans DYC genome.</title>
        <authorList>
            <person name="Wushke S."/>
        </authorList>
    </citation>
    <scope>NUCLEOTIDE SEQUENCE [LARGE SCALE GENOMIC DNA]</scope>
    <source>
        <strain evidence="1 2">DYC</strain>
    </source>
</reference>
<dbReference type="KEGG" id="fng:JM64_02110"/>
<dbReference type="Proteomes" id="UP000077096">
    <property type="component" value="Chromosome"/>
</dbReference>
<dbReference type="OrthoDB" id="7052199at2"/>
<gene>
    <name evidence="1" type="ORF">JM64_02110</name>
</gene>
<accession>A0A172T1U1</accession>
<dbReference type="PATRIC" id="fig|93466.3.peg.473"/>
<proteinExistence type="predicted"/>
<evidence type="ECO:0008006" key="3">
    <source>
        <dbReference type="Google" id="ProtNLM"/>
    </source>
</evidence>
<organism evidence="1 2">
    <name type="scientific">Fervidobacterium pennivorans</name>
    <dbReference type="NCBI Taxonomy" id="93466"/>
    <lineage>
        <taxon>Bacteria</taxon>
        <taxon>Thermotogati</taxon>
        <taxon>Thermotogota</taxon>
        <taxon>Thermotogae</taxon>
        <taxon>Thermotogales</taxon>
        <taxon>Fervidobacteriaceae</taxon>
        <taxon>Fervidobacterium</taxon>
    </lineage>
</organism>
<sequence length="573" mass="65597">MGRSVIIDGSIVYTDSSEILSNPGFEALLREYIDILKEKNSPLLRTLEAFRIGDDYDVKHFVEYLHLLTLRNIREITTIINYVNPDDLAKFVESFYSFWRNKHRFMIKKEKYTIDNARKTSIVFTAVMIAEEFKNLVRNLYRTIMKNITTNDTNIIRQLPSGAQVTFLVDDIEIPDERFQAFTNIPTVWGAIFDPPVIFYTKSNKRKGVLPVVEKEILSQIKLNNKEREWFLVPVLVAELLVYVFVHREYLSHAAGLGNLFQFADIVDIKSKKASGVLIFGLPVEKIPDYKAEWKNGVVFKDGELYVGVIPALDENDYFGYMKKTMLTLHNLIRIDQGRLPVHGSMARIVLKNGKSAVAMFVGDSGAGKSETLDALNRLEEVAYVDVIIDDMGSLDILNGRVVAYGTETGAFVRLDDLPPGYAYYTMDRSIFTNPDKLNARVIVPFNNYREIVTPTPIDFFLYANNYTEVHSDEERIIFFDNVEEALEVFSAGKRMSKGTTSEEGMTESYFANPFGAVQRKEEHHRIAEKFLRKMFETGVRVGEIRTMLGVEGYEKEGTYLAAKTLYKLIERM</sequence>